<dbReference type="SFLD" id="SFLDG01135">
    <property type="entry name" value="C1.5.6:_HAD__Beta-PGM__Phospha"/>
    <property type="match status" value="1"/>
</dbReference>
<organism evidence="1 2">
    <name type="scientific">Pseudoalteromonas piscicida</name>
    <dbReference type="NCBI Taxonomy" id="43662"/>
    <lineage>
        <taxon>Bacteria</taxon>
        <taxon>Pseudomonadati</taxon>
        <taxon>Pseudomonadota</taxon>
        <taxon>Gammaproteobacteria</taxon>
        <taxon>Alteromonadales</taxon>
        <taxon>Pseudoalteromonadaceae</taxon>
        <taxon>Pseudoalteromonas</taxon>
    </lineage>
</organism>
<dbReference type="PANTHER" id="PTHR43481">
    <property type="entry name" value="FRUCTOSE-1-PHOSPHATE PHOSPHATASE"/>
    <property type="match status" value="1"/>
</dbReference>
<dbReference type="GO" id="GO:0050308">
    <property type="term" value="F:sugar-phosphatase activity"/>
    <property type="evidence" value="ECO:0007669"/>
    <property type="project" value="TreeGrafter"/>
</dbReference>
<dbReference type="NCBIfam" id="TIGR01509">
    <property type="entry name" value="HAD-SF-IA-v3"/>
    <property type="match status" value="1"/>
</dbReference>
<protein>
    <submittedName>
        <fullName evidence="1">Phosphatase</fullName>
    </submittedName>
</protein>
<dbReference type="PRINTS" id="PR00413">
    <property type="entry name" value="HADHALOGNASE"/>
</dbReference>
<dbReference type="InterPro" id="IPR051806">
    <property type="entry name" value="HAD-like_SPP"/>
</dbReference>
<dbReference type="PANTHER" id="PTHR43481:SF4">
    <property type="entry name" value="GLYCEROL-1-PHOSPHATE PHOSPHOHYDROLASE 1-RELATED"/>
    <property type="match status" value="1"/>
</dbReference>
<dbReference type="Gene3D" id="3.40.50.1000">
    <property type="entry name" value="HAD superfamily/HAD-like"/>
    <property type="match status" value="1"/>
</dbReference>
<reference evidence="1 2" key="1">
    <citation type="submission" date="2017-12" db="EMBL/GenBank/DDBJ databases">
        <authorList>
            <person name="Paulsen S."/>
            <person name="Gram L.K."/>
        </authorList>
    </citation>
    <scope>NUCLEOTIDE SEQUENCE [LARGE SCALE GENOMIC DNA]</scope>
    <source>
        <strain evidence="1 2">S1607</strain>
    </source>
</reference>
<name>A0AAQ2IR48_PSEO7</name>
<dbReference type="NCBIfam" id="TIGR01549">
    <property type="entry name" value="HAD-SF-IA-v1"/>
    <property type="match status" value="1"/>
</dbReference>
<dbReference type="RefSeq" id="WP_017216916.1">
    <property type="nucleotide sequence ID" value="NZ_JXXW01000063.1"/>
</dbReference>
<evidence type="ECO:0000313" key="2">
    <source>
        <dbReference type="Proteomes" id="UP000305423"/>
    </source>
</evidence>
<dbReference type="SFLD" id="SFLDS00003">
    <property type="entry name" value="Haloacid_Dehalogenase"/>
    <property type="match status" value="1"/>
</dbReference>
<dbReference type="Pfam" id="PF00702">
    <property type="entry name" value="Hydrolase"/>
    <property type="match status" value="1"/>
</dbReference>
<comment type="caution">
    <text evidence="1">The sequence shown here is derived from an EMBL/GenBank/DDBJ whole genome shotgun (WGS) entry which is preliminary data.</text>
</comment>
<sequence>MALNSLNLNRYQGLIFDMDGTLVDSEIAVRQAVAPWCEKHHVDLEMVLTTGRGARFKDFIEQFTPHLDSLHEVELLEQAEADLAHTVTAIPGAKSFLSEIKAQQRKWAVATSANRHNAVARLTTAGLPIPEILITADDVGQGKPHPEPFLLAAKRLGVATSKCLAFEDSDQGVRSALSAGCDVVVVNRFCTIQHDHIVARINHYQDIYLSEEVSE</sequence>
<proteinExistence type="predicted"/>
<reference evidence="2" key="2">
    <citation type="submission" date="2019-06" db="EMBL/GenBank/DDBJ databases">
        <title>Co-occurence of chitin degradation, pigmentation and bioactivity in marine Pseudoalteromonas.</title>
        <authorList>
            <person name="Sonnenschein E.C."/>
            <person name="Bech P.K."/>
        </authorList>
    </citation>
    <scope>NUCLEOTIDE SEQUENCE [LARGE SCALE GENOMIC DNA]</scope>
    <source>
        <strain evidence="2">S1607</strain>
    </source>
</reference>
<dbReference type="AlphaFoldDB" id="A0AAQ2IR48"/>
<dbReference type="SUPFAM" id="SSF56784">
    <property type="entry name" value="HAD-like"/>
    <property type="match status" value="1"/>
</dbReference>
<evidence type="ECO:0000313" key="1">
    <source>
        <dbReference type="EMBL" id="TMN75779.1"/>
    </source>
</evidence>
<accession>A0AAQ2IR48</accession>
<dbReference type="InterPro" id="IPR023198">
    <property type="entry name" value="PGP-like_dom2"/>
</dbReference>
<dbReference type="EMBL" id="PNEL01000033">
    <property type="protein sequence ID" value="TMN75779.1"/>
    <property type="molecule type" value="Genomic_DNA"/>
</dbReference>
<dbReference type="InterPro" id="IPR023214">
    <property type="entry name" value="HAD_sf"/>
</dbReference>
<gene>
    <name evidence="1" type="ORF">CWB74_14210</name>
</gene>
<dbReference type="Proteomes" id="UP000305423">
    <property type="component" value="Unassembled WGS sequence"/>
</dbReference>
<dbReference type="InterPro" id="IPR036412">
    <property type="entry name" value="HAD-like_sf"/>
</dbReference>
<dbReference type="InterPro" id="IPR006439">
    <property type="entry name" value="HAD-SF_hydro_IA"/>
</dbReference>
<dbReference type="SFLD" id="SFLDG01129">
    <property type="entry name" value="C1.5:_HAD__Beta-PGM__Phosphata"/>
    <property type="match status" value="1"/>
</dbReference>
<dbReference type="Gene3D" id="1.10.150.240">
    <property type="entry name" value="Putative phosphatase, domain 2"/>
    <property type="match status" value="1"/>
</dbReference>